<keyword evidence="6" id="KW-1185">Reference proteome</keyword>
<dbReference type="Gene3D" id="1.50.10.20">
    <property type="match status" value="1"/>
</dbReference>
<dbReference type="Proteomes" id="UP001469553">
    <property type="component" value="Unassembled WGS sequence"/>
</dbReference>
<evidence type="ECO:0000313" key="6">
    <source>
        <dbReference type="Proteomes" id="UP001469553"/>
    </source>
</evidence>
<dbReference type="SUPFAM" id="SSF48239">
    <property type="entry name" value="Terpenoid cyclases/Protein prenyltransferases"/>
    <property type="match status" value="1"/>
</dbReference>
<feature type="domain" description="Macroglobulin" evidence="2">
    <location>
        <begin position="238"/>
        <end position="330"/>
    </location>
</feature>
<feature type="chain" id="PRO_5046474664" description="Alpha-macroglobulin receptor-binding domain-containing protein" evidence="1">
    <location>
        <begin position="19"/>
        <end position="410"/>
    </location>
</feature>
<evidence type="ECO:0000259" key="3">
    <source>
        <dbReference type="Pfam" id="PF07678"/>
    </source>
</evidence>
<dbReference type="Pfam" id="PF07678">
    <property type="entry name" value="TED_complement"/>
    <property type="match status" value="1"/>
</dbReference>
<dbReference type="Pfam" id="PF17791">
    <property type="entry name" value="MG3"/>
    <property type="match status" value="1"/>
</dbReference>
<organism evidence="5 6">
    <name type="scientific">Ameca splendens</name>
    <dbReference type="NCBI Taxonomy" id="208324"/>
    <lineage>
        <taxon>Eukaryota</taxon>
        <taxon>Metazoa</taxon>
        <taxon>Chordata</taxon>
        <taxon>Craniata</taxon>
        <taxon>Vertebrata</taxon>
        <taxon>Euteleostomi</taxon>
        <taxon>Actinopterygii</taxon>
        <taxon>Neopterygii</taxon>
        <taxon>Teleostei</taxon>
        <taxon>Neoteleostei</taxon>
        <taxon>Acanthomorphata</taxon>
        <taxon>Ovalentaria</taxon>
        <taxon>Atherinomorphae</taxon>
        <taxon>Cyprinodontiformes</taxon>
        <taxon>Goodeidae</taxon>
        <taxon>Ameca</taxon>
    </lineage>
</organism>
<feature type="domain" description="Macroglobulin" evidence="4">
    <location>
        <begin position="332"/>
        <end position="393"/>
    </location>
</feature>
<name>A0ABV0ZPT8_9TELE</name>
<keyword evidence="1" id="KW-0732">Signal</keyword>
<evidence type="ECO:0000259" key="2">
    <source>
        <dbReference type="Pfam" id="PF01835"/>
    </source>
</evidence>
<accession>A0ABV0ZPT8</accession>
<dbReference type="InterPro" id="IPR008930">
    <property type="entry name" value="Terpenoid_cyclase/PrenylTrfase"/>
</dbReference>
<evidence type="ECO:0000313" key="5">
    <source>
        <dbReference type="EMBL" id="MEQ2307625.1"/>
    </source>
</evidence>
<dbReference type="Gene3D" id="2.60.40.1940">
    <property type="match status" value="1"/>
</dbReference>
<sequence length="410" mass="45477">MSVFRLFISFLSDVIVKSLSCLRESINNFSNTYTTALLAYVFTLAGDLETRAHLLQHLDSVAIKQASSTGLRQQQKHQLLSVEISSYVLLAKLSTSHTAEDLGYASSIVRWLTTQQNHYGGFSSTQVNMGQPSTGGTSCPIHFVVSVPGILESGSKNSFCVSLSQPSSAVLVKVHLTGKDSQKILLEKGTSNGFHKCFQFSVPSVEAEEEQQFEVSVKGNDFYSREIKRVLIKVFKPKTFIQTDKPIYTPGQTVQFRVVTLDTNLKPSIGYYNIILIKDPYNNKIAQWANQTAEGTILQLSYLLGDGAPEGFYRIVAQIGEQRVFHSFKVQKYGLPKFDIVVTIPKEVSVGQDTFQVTVCAKYHYGKPVDGNITVSVCRPLKNQNSCTTALIRKDDVSLTSLCKTKQKQV</sequence>
<dbReference type="InterPro" id="IPR041555">
    <property type="entry name" value="MG3"/>
</dbReference>
<dbReference type="InterPro" id="IPR011626">
    <property type="entry name" value="Alpha-macroglobulin_TED"/>
</dbReference>
<evidence type="ECO:0000259" key="4">
    <source>
        <dbReference type="Pfam" id="PF17791"/>
    </source>
</evidence>
<dbReference type="EMBL" id="JAHRIP010067506">
    <property type="protein sequence ID" value="MEQ2307625.1"/>
    <property type="molecule type" value="Genomic_DNA"/>
</dbReference>
<gene>
    <name evidence="5" type="ORF">AMECASPLE_020224</name>
</gene>
<comment type="caution">
    <text evidence="5">The sequence shown here is derived from an EMBL/GenBank/DDBJ whole genome shotgun (WGS) entry which is preliminary data.</text>
</comment>
<dbReference type="Pfam" id="PF01835">
    <property type="entry name" value="MG2"/>
    <property type="match status" value="1"/>
</dbReference>
<dbReference type="InterPro" id="IPR002890">
    <property type="entry name" value="MG2"/>
</dbReference>
<feature type="signal peptide" evidence="1">
    <location>
        <begin position="1"/>
        <end position="18"/>
    </location>
</feature>
<dbReference type="InterPro" id="IPR050473">
    <property type="entry name" value="A2M/Complement_sys"/>
</dbReference>
<dbReference type="PANTHER" id="PTHR11412">
    <property type="entry name" value="MACROGLOBULIN / COMPLEMENT"/>
    <property type="match status" value="1"/>
</dbReference>
<dbReference type="PANTHER" id="PTHR11412:SF150">
    <property type="entry name" value="ALPHA-2-MACROGLOBULIN-RELATED"/>
    <property type="match status" value="1"/>
</dbReference>
<proteinExistence type="predicted"/>
<feature type="domain" description="Alpha-macroglobulin-like TED" evidence="3">
    <location>
        <begin position="13"/>
        <end position="126"/>
    </location>
</feature>
<evidence type="ECO:0008006" key="7">
    <source>
        <dbReference type="Google" id="ProtNLM"/>
    </source>
</evidence>
<protein>
    <recommendedName>
        <fullName evidence="7">Alpha-macroglobulin receptor-binding domain-containing protein</fullName>
    </recommendedName>
</protein>
<evidence type="ECO:0000256" key="1">
    <source>
        <dbReference type="SAM" id="SignalP"/>
    </source>
</evidence>
<dbReference type="Gene3D" id="2.60.40.1930">
    <property type="match status" value="1"/>
</dbReference>
<reference evidence="5 6" key="1">
    <citation type="submission" date="2021-06" db="EMBL/GenBank/DDBJ databases">
        <authorList>
            <person name="Palmer J.M."/>
        </authorList>
    </citation>
    <scope>NUCLEOTIDE SEQUENCE [LARGE SCALE GENOMIC DNA]</scope>
    <source>
        <strain evidence="5 6">AS_MEX2019</strain>
        <tissue evidence="5">Muscle</tissue>
    </source>
</reference>